<keyword evidence="2" id="KW-1185">Reference proteome</keyword>
<evidence type="ECO:0000313" key="1">
    <source>
        <dbReference type="EMBL" id="GFJ92454.1"/>
    </source>
</evidence>
<reference evidence="1 2" key="1">
    <citation type="submission" date="2020-03" db="EMBL/GenBank/DDBJ databases">
        <title>Whole genome shotgun sequence of Phytohabitans rumicis NBRC 108638.</title>
        <authorList>
            <person name="Komaki H."/>
            <person name="Tamura T."/>
        </authorList>
    </citation>
    <scope>NUCLEOTIDE SEQUENCE [LARGE SCALE GENOMIC DNA]</scope>
    <source>
        <strain evidence="1 2">NBRC 108638</strain>
    </source>
</reference>
<reference evidence="1 2" key="2">
    <citation type="submission" date="2020-03" db="EMBL/GenBank/DDBJ databases">
        <authorList>
            <person name="Ichikawa N."/>
            <person name="Kimura A."/>
            <person name="Kitahashi Y."/>
            <person name="Uohara A."/>
        </authorList>
    </citation>
    <scope>NUCLEOTIDE SEQUENCE [LARGE SCALE GENOMIC DNA]</scope>
    <source>
        <strain evidence="1 2">NBRC 108638</strain>
    </source>
</reference>
<proteinExistence type="predicted"/>
<comment type="caution">
    <text evidence="1">The sequence shown here is derived from an EMBL/GenBank/DDBJ whole genome shotgun (WGS) entry which is preliminary data.</text>
</comment>
<dbReference type="Proteomes" id="UP000482960">
    <property type="component" value="Unassembled WGS sequence"/>
</dbReference>
<protein>
    <submittedName>
        <fullName evidence="1">Uncharacterized protein</fullName>
    </submittedName>
</protein>
<evidence type="ECO:0000313" key="2">
    <source>
        <dbReference type="Proteomes" id="UP000482960"/>
    </source>
</evidence>
<dbReference type="EMBL" id="BLPG01000001">
    <property type="protein sequence ID" value="GFJ92454.1"/>
    <property type="molecule type" value="Genomic_DNA"/>
</dbReference>
<dbReference type="AlphaFoldDB" id="A0A6V8L842"/>
<accession>A0A6V8L842</accession>
<sequence length="174" mass="19060">MTAITIEIDDSKLSRYADSFLALAWHVAQANPAPFGDHRAGELVEHIGREIIRRWLGKVPPELWHHQGSHSPHKWLSQFARYTPGEGHQSLPAFSAEHREAFHAGHWSIKPEAAAALLPAGGEVVAAAIEWQEAKRPGGDFMRGVRAEKALAEALEVLLKTSTDSDAPAEEVSP</sequence>
<dbReference type="RefSeq" id="WP_178132665.1">
    <property type="nucleotide sequence ID" value="NZ_BAABJB010000013.1"/>
</dbReference>
<name>A0A6V8L842_9ACTN</name>
<gene>
    <name evidence="1" type="ORF">Prum_060960</name>
</gene>
<organism evidence="1 2">
    <name type="scientific">Phytohabitans rumicis</name>
    <dbReference type="NCBI Taxonomy" id="1076125"/>
    <lineage>
        <taxon>Bacteria</taxon>
        <taxon>Bacillati</taxon>
        <taxon>Actinomycetota</taxon>
        <taxon>Actinomycetes</taxon>
        <taxon>Micromonosporales</taxon>
        <taxon>Micromonosporaceae</taxon>
    </lineage>
</organism>